<feature type="transmembrane region" description="Helical" evidence="9">
    <location>
        <begin position="57"/>
        <end position="72"/>
    </location>
</feature>
<dbReference type="EC" id="2.7.13.3" evidence="2"/>
<proteinExistence type="predicted"/>
<dbReference type="InterPro" id="IPR050482">
    <property type="entry name" value="Sensor_HK_TwoCompSys"/>
</dbReference>
<dbReference type="Pfam" id="PF23539">
    <property type="entry name" value="DUF7134"/>
    <property type="match status" value="1"/>
</dbReference>
<keyword evidence="7" id="KW-0067">ATP-binding</keyword>
<dbReference type="SMART" id="SM00387">
    <property type="entry name" value="HATPase_c"/>
    <property type="match status" value="1"/>
</dbReference>
<evidence type="ECO:0000256" key="3">
    <source>
        <dbReference type="ARBA" id="ARBA00022553"/>
    </source>
</evidence>
<evidence type="ECO:0000256" key="8">
    <source>
        <dbReference type="ARBA" id="ARBA00023012"/>
    </source>
</evidence>
<evidence type="ECO:0000256" key="4">
    <source>
        <dbReference type="ARBA" id="ARBA00022679"/>
    </source>
</evidence>
<dbReference type="Pfam" id="PF07730">
    <property type="entry name" value="HisKA_3"/>
    <property type="match status" value="1"/>
</dbReference>
<evidence type="ECO:0000313" key="12">
    <source>
        <dbReference type="Proteomes" id="UP000291101"/>
    </source>
</evidence>
<dbReference type="GO" id="GO:0000155">
    <property type="term" value="F:phosphorelay sensor kinase activity"/>
    <property type="evidence" value="ECO:0007669"/>
    <property type="project" value="InterPro"/>
</dbReference>
<keyword evidence="9" id="KW-0472">Membrane</keyword>
<dbReference type="GO" id="GO:0005524">
    <property type="term" value="F:ATP binding"/>
    <property type="evidence" value="ECO:0007669"/>
    <property type="project" value="UniProtKB-KW"/>
</dbReference>
<dbReference type="InterPro" id="IPR003594">
    <property type="entry name" value="HATPase_dom"/>
</dbReference>
<keyword evidence="8" id="KW-0902">Two-component regulatory system</keyword>
<feature type="transmembrane region" description="Helical" evidence="9">
    <location>
        <begin position="123"/>
        <end position="142"/>
    </location>
</feature>
<keyword evidence="4" id="KW-0808">Transferase</keyword>
<dbReference type="SUPFAM" id="SSF55874">
    <property type="entry name" value="ATPase domain of HSP90 chaperone/DNA topoisomerase II/histidine kinase"/>
    <property type="match status" value="1"/>
</dbReference>
<gene>
    <name evidence="11" type="ORF">EUA94_06885</name>
</gene>
<keyword evidence="9" id="KW-0812">Transmembrane</keyword>
<protein>
    <recommendedName>
        <fullName evidence="2">histidine kinase</fullName>
        <ecNumber evidence="2">2.7.13.3</ecNumber>
    </recommendedName>
</protein>
<keyword evidence="6 11" id="KW-0418">Kinase</keyword>
<sequence>MFPRPVRPSWFDLGLASALATGGFVEAATGPTDVQPWIHVVVTAVVMMGLAWRRQLPLLAVTLALGGILIGGRPDTPFVLFAAMVVASYTVGLVTRGRRALVGLLLAVGPAFLGLLLEGSEPADLAAVAVLYGGAWVVGSLVREQTRRADDYAVEVAAIQKGDAERRAQAVAEERVRIARELHDVISHSISVITVQTQAVRRRLPPELHRDIEDLKAVEATARQSLAELRRLFGVLRSPGDRPPLAPQPGLDQLSRLVERTRSAGLPVEVVIEGDPIDLPPGLDLTAYRIVQEALTNTLKHAGPATAHVLVRYAATHVEIRVHDDGHGRRSDSGPGHGLVGMQERVAMYGGTLTAEEPASGGFAVTARLPMSAEPSLS</sequence>
<keyword evidence="9" id="KW-1133">Transmembrane helix</keyword>
<dbReference type="InterPro" id="IPR036890">
    <property type="entry name" value="HATPase_C_sf"/>
</dbReference>
<keyword evidence="5" id="KW-0547">Nucleotide-binding</keyword>
<evidence type="ECO:0000256" key="2">
    <source>
        <dbReference type="ARBA" id="ARBA00012438"/>
    </source>
</evidence>
<feature type="transmembrane region" description="Helical" evidence="9">
    <location>
        <begin position="100"/>
        <end position="117"/>
    </location>
</feature>
<evidence type="ECO:0000256" key="5">
    <source>
        <dbReference type="ARBA" id="ARBA00022741"/>
    </source>
</evidence>
<comment type="catalytic activity">
    <reaction evidence="1">
        <text>ATP + protein L-histidine = ADP + protein N-phospho-L-histidine.</text>
        <dbReference type="EC" id="2.7.13.3"/>
    </reaction>
</comment>
<evidence type="ECO:0000256" key="7">
    <source>
        <dbReference type="ARBA" id="ARBA00022840"/>
    </source>
</evidence>
<dbReference type="Pfam" id="PF02518">
    <property type="entry name" value="HATPase_c"/>
    <property type="match status" value="1"/>
</dbReference>
<feature type="transmembrane region" description="Helical" evidence="9">
    <location>
        <begin position="78"/>
        <end position="95"/>
    </location>
</feature>
<keyword evidence="3" id="KW-0597">Phosphoprotein</keyword>
<dbReference type="GO" id="GO:0016020">
    <property type="term" value="C:membrane"/>
    <property type="evidence" value="ECO:0007669"/>
    <property type="project" value="InterPro"/>
</dbReference>
<dbReference type="RefSeq" id="WP_129426005.1">
    <property type="nucleotide sequence ID" value="NZ_SDWV01000005.1"/>
</dbReference>
<evidence type="ECO:0000259" key="10">
    <source>
        <dbReference type="SMART" id="SM00387"/>
    </source>
</evidence>
<dbReference type="EMBL" id="SDWV01000005">
    <property type="protein sequence ID" value="RYC12947.1"/>
    <property type="molecule type" value="Genomic_DNA"/>
</dbReference>
<evidence type="ECO:0000256" key="1">
    <source>
        <dbReference type="ARBA" id="ARBA00000085"/>
    </source>
</evidence>
<dbReference type="AlphaFoldDB" id="A0A4V1RQI2"/>
<accession>A0A4V1RQI2</accession>
<feature type="domain" description="Histidine kinase/HSP90-like ATPase" evidence="10">
    <location>
        <begin position="282"/>
        <end position="373"/>
    </location>
</feature>
<keyword evidence="12" id="KW-1185">Reference proteome</keyword>
<name>A0A4V1RQI2_9ACTN</name>
<dbReference type="InterPro" id="IPR011712">
    <property type="entry name" value="Sig_transdc_His_kin_sub3_dim/P"/>
</dbReference>
<reference evidence="11 12" key="1">
    <citation type="submission" date="2019-01" db="EMBL/GenBank/DDBJ databases">
        <title>Novel species of Nocardioides.</title>
        <authorList>
            <person name="Liu Q."/>
            <person name="X Y.-H."/>
        </authorList>
    </citation>
    <scope>NUCLEOTIDE SEQUENCE [LARGE SCALE GENOMIC DNA]</scope>
    <source>
        <strain evidence="11 12">HLT2-9</strain>
    </source>
</reference>
<dbReference type="OrthoDB" id="227596at2"/>
<evidence type="ECO:0000256" key="9">
    <source>
        <dbReference type="SAM" id="Phobius"/>
    </source>
</evidence>
<dbReference type="InterPro" id="IPR055558">
    <property type="entry name" value="DUF7134"/>
</dbReference>
<dbReference type="PANTHER" id="PTHR24421">
    <property type="entry name" value="NITRATE/NITRITE SENSOR PROTEIN NARX-RELATED"/>
    <property type="match status" value="1"/>
</dbReference>
<dbReference type="Proteomes" id="UP000291101">
    <property type="component" value="Unassembled WGS sequence"/>
</dbReference>
<dbReference type="Gene3D" id="3.30.565.10">
    <property type="entry name" value="Histidine kinase-like ATPase, C-terminal domain"/>
    <property type="match status" value="1"/>
</dbReference>
<organism evidence="11 12">
    <name type="scientific">Nocardioides zhouii</name>
    <dbReference type="NCBI Taxonomy" id="1168729"/>
    <lineage>
        <taxon>Bacteria</taxon>
        <taxon>Bacillati</taxon>
        <taxon>Actinomycetota</taxon>
        <taxon>Actinomycetes</taxon>
        <taxon>Propionibacteriales</taxon>
        <taxon>Nocardioidaceae</taxon>
        <taxon>Nocardioides</taxon>
    </lineage>
</organism>
<evidence type="ECO:0000313" key="11">
    <source>
        <dbReference type="EMBL" id="RYC12947.1"/>
    </source>
</evidence>
<dbReference type="PANTHER" id="PTHR24421:SF10">
    <property type="entry name" value="NITRATE_NITRITE SENSOR PROTEIN NARQ"/>
    <property type="match status" value="1"/>
</dbReference>
<evidence type="ECO:0000256" key="6">
    <source>
        <dbReference type="ARBA" id="ARBA00022777"/>
    </source>
</evidence>
<dbReference type="CDD" id="cd16917">
    <property type="entry name" value="HATPase_UhpB-NarQ-NarX-like"/>
    <property type="match status" value="1"/>
</dbReference>
<dbReference type="Gene3D" id="1.20.5.1930">
    <property type="match status" value="1"/>
</dbReference>
<comment type="caution">
    <text evidence="11">The sequence shown here is derived from an EMBL/GenBank/DDBJ whole genome shotgun (WGS) entry which is preliminary data.</text>
</comment>
<dbReference type="GO" id="GO:0046983">
    <property type="term" value="F:protein dimerization activity"/>
    <property type="evidence" value="ECO:0007669"/>
    <property type="project" value="InterPro"/>
</dbReference>